<gene>
    <name evidence="1" type="ORF">MTR67_041331</name>
</gene>
<dbReference type="Proteomes" id="UP001234989">
    <property type="component" value="Chromosome 9"/>
</dbReference>
<dbReference type="AlphaFoldDB" id="A0AAF0UM35"/>
<proteinExistence type="predicted"/>
<keyword evidence="2" id="KW-1185">Reference proteome</keyword>
<evidence type="ECO:0000313" key="2">
    <source>
        <dbReference type="Proteomes" id="UP001234989"/>
    </source>
</evidence>
<accession>A0AAF0UM35</accession>
<evidence type="ECO:0000313" key="1">
    <source>
        <dbReference type="EMBL" id="WMV47946.1"/>
    </source>
</evidence>
<reference evidence="1" key="1">
    <citation type="submission" date="2023-08" db="EMBL/GenBank/DDBJ databases">
        <title>A de novo genome assembly of Solanum verrucosum Schlechtendal, a Mexican diploid species geographically isolated from the other diploid A-genome species in potato relatives.</title>
        <authorList>
            <person name="Hosaka K."/>
        </authorList>
    </citation>
    <scope>NUCLEOTIDE SEQUENCE</scope>
    <source>
        <tissue evidence="1">Young leaves</tissue>
    </source>
</reference>
<protein>
    <submittedName>
        <fullName evidence="1">Uncharacterized protein</fullName>
    </submittedName>
</protein>
<sequence>MKEEVAKGIRMVVEEKTRKQVNLKAMQLSEKIKLKGEKATDEEVKKLLKLLC</sequence>
<dbReference type="EMBL" id="CP133620">
    <property type="protein sequence ID" value="WMV47946.1"/>
    <property type="molecule type" value="Genomic_DNA"/>
</dbReference>
<organism evidence="1 2">
    <name type="scientific">Solanum verrucosum</name>
    <dbReference type="NCBI Taxonomy" id="315347"/>
    <lineage>
        <taxon>Eukaryota</taxon>
        <taxon>Viridiplantae</taxon>
        <taxon>Streptophyta</taxon>
        <taxon>Embryophyta</taxon>
        <taxon>Tracheophyta</taxon>
        <taxon>Spermatophyta</taxon>
        <taxon>Magnoliopsida</taxon>
        <taxon>eudicotyledons</taxon>
        <taxon>Gunneridae</taxon>
        <taxon>Pentapetalae</taxon>
        <taxon>asterids</taxon>
        <taxon>lamiids</taxon>
        <taxon>Solanales</taxon>
        <taxon>Solanaceae</taxon>
        <taxon>Solanoideae</taxon>
        <taxon>Solaneae</taxon>
        <taxon>Solanum</taxon>
    </lineage>
</organism>
<name>A0AAF0UM35_SOLVR</name>